<dbReference type="Pfam" id="PF02789">
    <property type="entry name" value="Peptidase_M17_N"/>
    <property type="match status" value="1"/>
</dbReference>
<feature type="active site" evidence="8">
    <location>
        <position position="354"/>
    </location>
</feature>
<evidence type="ECO:0000256" key="5">
    <source>
        <dbReference type="ARBA" id="ARBA00022670"/>
    </source>
</evidence>
<dbReference type="Proteomes" id="UP000253083">
    <property type="component" value="Unassembled WGS sequence"/>
</dbReference>
<evidence type="ECO:0000256" key="6">
    <source>
        <dbReference type="ARBA" id="ARBA00022801"/>
    </source>
</evidence>
<dbReference type="AlphaFoldDB" id="A0A395JHT6"/>
<evidence type="ECO:0000256" key="2">
    <source>
        <dbReference type="ARBA" id="ARBA00000967"/>
    </source>
</evidence>
<name>A0A395JHT6_9GAMM</name>
<dbReference type="GO" id="GO:0005737">
    <property type="term" value="C:cytoplasm"/>
    <property type="evidence" value="ECO:0007669"/>
    <property type="project" value="UniProtKB-SubCell"/>
</dbReference>
<dbReference type="PANTHER" id="PTHR11963">
    <property type="entry name" value="LEUCINE AMINOPEPTIDASE-RELATED"/>
    <property type="match status" value="1"/>
</dbReference>
<comment type="function">
    <text evidence="8">Presumably involved in the processing and regular turnover of intracellular proteins. Catalyzes the removal of unsubstituted N-terminal amino acids from various peptides.</text>
</comment>
<evidence type="ECO:0000256" key="8">
    <source>
        <dbReference type="HAMAP-Rule" id="MF_00181"/>
    </source>
</evidence>
<feature type="binding site" evidence="8">
    <location>
        <position position="291"/>
    </location>
    <ligand>
        <name>Mn(2+)</name>
        <dbReference type="ChEBI" id="CHEBI:29035"/>
        <label>2</label>
    </ligand>
</feature>
<dbReference type="InterPro" id="IPR043472">
    <property type="entry name" value="Macro_dom-like"/>
</dbReference>
<comment type="similarity">
    <text evidence="3 8">Belongs to the peptidase M17 family.</text>
</comment>
<dbReference type="EC" id="3.4.11.1" evidence="8"/>
<dbReference type="PANTHER" id="PTHR11963:SF23">
    <property type="entry name" value="CYTOSOL AMINOPEPTIDASE"/>
    <property type="match status" value="1"/>
</dbReference>
<keyword evidence="11" id="KW-1185">Reference proteome</keyword>
<dbReference type="Gene3D" id="3.40.220.10">
    <property type="entry name" value="Leucine Aminopeptidase, subunit E, domain 1"/>
    <property type="match status" value="1"/>
</dbReference>
<accession>A0A395JHT6</accession>
<dbReference type="Pfam" id="PF00883">
    <property type="entry name" value="Peptidase_M17"/>
    <property type="match status" value="1"/>
</dbReference>
<evidence type="ECO:0000256" key="1">
    <source>
        <dbReference type="ARBA" id="ARBA00000135"/>
    </source>
</evidence>
<feature type="binding site" evidence="8">
    <location>
        <position position="273"/>
    </location>
    <ligand>
        <name>Mn(2+)</name>
        <dbReference type="ChEBI" id="CHEBI:29035"/>
        <label>2</label>
    </ligand>
</feature>
<gene>
    <name evidence="8" type="primary">pepA</name>
    <name evidence="10" type="ORF">DFR28_104161</name>
</gene>
<evidence type="ECO:0000313" key="10">
    <source>
        <dbReference type="EMBL" id="RBP49233.1"/>
    </source>
</evidence>
<dbReference type="SUPFAM" id="SSF52949">
    <property type="entry name" value="Macro domain-like"/>
    <property type="match status" value="1"/>
</dbReference>
<feature type="active site" evidence="8">
    <location>
        <position position="280"/>
    </location>
</feature>
<keyword evidence="7 8" id="KW-0464">Manganese</keyword>
<dbReference type="EMBL" id="QNRT01000004">
    <property type="protein sequence ID" value="RBP49233.1"/>
    <property type="molecule type" value="Genomic_DNA"/>
</dbReference>
<evidence type="ECO:0000313" key="11">
    <source>
        <dbReference type="Proteomes" id="UP000253083"/>
    </source>
</evidence>
<dbReference type="PRINTS" id="PR00481">
    <property type="entry name" value="LAMNOPPTDASE"/>
</dbReference>
<keyword evidence="4 8" id="KW-0031">Aminopeptidase</keyword>
<dbReference type="NCBIfam" id="NF002074">
    <property type="entry name" value="PRK00913.1-4"/>
    <property type="match status" value="1"/>
</dbReference>
<feature type="binding site" evidence="8">
    <location>
        <position position="350"/>
    </location>
    <ligand>
        <name>Mn(2+)</name>
        <dbReference type="ChEBI" id="CHEBI:29035"/>
        <label>1</label>
    </ligand>
</feature>
<keyword evidence="8" id="KW-0479">Metal-binding</keyword>
<feature type="binding site" evidence="8">
    <location>
        <position position="352"/>
    </location>
    <ligand>
        <name>Mn(2+)</name>
        <dbReference type="ChEBI" id="CHEBI:29035"/>
        <label>2</label>
    </ligand>
</feature>
<dbReference type="SUPFAM" id="SSF53187">
    <property type="entry name" value="Zn-dependent exopeptidases"/>
    <property type="match status" value="1"/>
</dbReference>
<feature type="domain" description="Cytosol aminopeptidase" evidence="9">
    <location>
        <begin position="348"/>
        <end position="355"/>
    </location>
</feature>
<organism evidence="10 11">
    <name type="scientific">Arenicella xantha</name>
    <dbReference type="NCBI Taxonomy" id="644221"/>
    <lineage>
        <taxon>Bacteria</taxon>
        <taxon>Pseudomonadati</taxon>
        <taxon>Pseudomonadota</taxon>
        <taxon>Gammaproteobacteria</taxon>
        <taxon>Arenicellales</taxon>
        <taxon>Arenicellaceae</taxon>
        <taxon>Arenicella</taxon>
    </lineage>
</organism>
<dbReference type="NCBIfam" id="NF002073">
    <property type="entry name" value="PRK00913.1-2"/>
    <property type="match status" value="1"/>
</dbReference>
<comment type="catalytic activity">
    <reaction evidence="1 8">
        <text>Release of an N-terminal amino acid, Xaa-|-Yaa-, in which Xaa is preferably Leu, but may be other amino acids including Pro although not Arg or Lys, and Yaa may be Pro. Amino acid amides and methyl esters are also readily hydrolyzed, but rates on arylamides are exceedingly low.</text>
        <dbReference type="EC" id="3.4.11.1"/>
    </reaction>
</comment>
<dbReference type="EC" id="3.4.11.10" evidence="8"/>
<sequence>MKILFKSAKNLQQKTDCLVVALKPLKKIASQNSELNAATDGALDRLQSSKQFAAAQGEIVSLMVPSGLAANHVLMLGTGTEKNLSTETVREILESVASKLKALKVNSATFDLDALVAKSDIETVSRHLIEALGDIEYQYVMQPKSARGPKPNAEFKATLWCEDKKLLGLAKKSAAIGLAIHNGKTLAKDLGNMPGNVCTPTYLASQARQLGRSHGLKVKILSEKQMEELGMGSLLSVSKGSREPAKLIIMEYKGAKSSKAAPHVLVGKGLTFDAGGISLKPSPKMDEMKYDMCGAASVFGAIQAAAEMELPINVVGIIPSSENLPDGIANKPGDVVTSMSGQTIEILNTDAEGRLILCDALTYAERYKPASVIDIATLTGAVIVALGHQTAGVLGNNQEMIDEVLQAGETSLDFAWQLPIKETYKKQLKSDFADLANIGGPSAGTITAACFLSYFTENFRWTHLDIAGTAWGGSAGKRATGRAVPILTQYLIDRC</sequence>
<reference evidence="10 11" key="1">
    <citation type="submission" date="2018-06" db="EMBL/GenBank/DDBJ databases">
        <title>Genomic Encyclopedia of Type Strains, Phase IV (KMG-IV): sequencing the most valuable type-strain genomes for metagenomic binning, comparative biology and taxonomic classification.</title>
        <authorList>
            <person name="Goeker M."/>
        </authorList>
    </citation>
    <scope>NUCLEOTIDE SEQUENCE [LARGE SCALE GENOMIC DNA]</scope>
    <source>
        <strain evidence="10 11">DSM 24032</strain>
    </source>
</reference>
<dbReference type="HAMAP" id="MF_00181">
    <property type="entry name" value="Cytosol_peptidase_M17"/>
    <property type="match status" value="1"/>
</dbReference>
<proteinExistence type="inferred from homology"/>
<keyword evidence="5 8" id="KW-0645">Protease</keyword>
<dbReference type="OrthoDB" id="9809354at2"/>
<comment type="subcellular location">
    <subcellularLocation>
        <location evidence="8">Cytoplasm</location>
    </subcellularLocation>
</comment>
<evidence type="ECO:0000256" key="3">
    <source>
        <dbReference type="ARBA" id="ARBA00009528"/>
    </source>
</evidence>
<dbReference type="GO" id="GO:0006508">
    <property type="term" value="P:proteolysis"/>
    <property type="evidence" value="ECO:0007669"/>
    <property type="project" value="UniProtKB-KW"/>
</dbReference>
<dbReference type="GO" id="GO:0030145">
    <property type="term" value="F:manganese ion binding"/>
    <property type="evidence" value="ECO:0007669"/>
    <property type="project" value="UniProtKB-UniRule"/>
</dbReference>
<dbReference type="CDD" id="cd00433">
    <property type="entry name" value="Peptidase_M17"/>
    <property type="match status" value="1"/>
</dbReference>
<feature type="binding site" evidence="8">
    <location>
        <position position="268"/>
    </location>
    <ligand>
        <name>Mn(2+)</name>
        <dbReference type="ChEBI" id="CHEBI:29035"/>
        <label>2</label>
    </ligand>
</feature>
<comment type="caution">
    <text evidence="10">The sequence shown here is derived from an EMBL/GenBank/DDBJ whole genome shotgun (WGS) entry which is preliminary data.</text>
</comment>
<dbReference type="GO" id="GO:0070006">
    <property type="term" value="F:metalloaminopeptidase activity"/>
    <property type="evidence" value="ECO:0007669"/>
    <property type="project" value="InterPro"/>
</dbReference>
<comment type="catalytic activity">
    <reaction evidence="2 8">
        <text>Release of an N-terminal amino acid, preferentially leucine, but not glutamic or aspartic acids.</text>
        <dbReference type="EC" id="3.4.11.10"/>
    </reaction>
</comment>
<dbReference type="RefSeq" id="WP_113955098.1">
    <property type="nucleotide sequence ID" value="NZ_QNRT01000004.1"/>
</dbReference>
<keyword evidence="8" id="KW-0963">Cytoplasm</keyword>
<comment type="cofactor">
    <cofactor evidence="8">
        <name>Mn(2+)</name>
        <dbReference type="ChEBI" id="CHEBI:29035"/>
    </cofactor>
    <text evidence="8">Binds 2 manganese ions per subunit.</text>
</comment>
<dbReference type="Gene3D" id="3.40.630.10">
    <property type="entry name" value="Zn peptidases"/>
    <property type="match status" value="1"/>
</dbReference>
<dbReference type="PROSITE" id="PS00631">
    <property type="entry name" value="CYTOSOL_AP"/>
    <property type="match status" value="1"/>
</dbReference>
<dbReference type="FunCoup" id="A0A395JHT6">
    <property type="interactions" value="472"/>
</dbReference>
<protein>
    <recommendedName>
        <fullName evidence="8">Probable cytosol aminopeptidase</fullName>
        <ecNumber evidence="8">3.4.11.1</ecNumber>
    </recommendedName>
    <alternativeName>
        <fullName evidence="8">Leucine aminopeptidase</fullName>
        <shortName evidence="8">LAP</shortName>
        <ecNumber evidence="8">3.4.11.10</ecNumber>
    </alternativeName>
    <alternativeName>
        <fullName evidence="8">Leucyl aminopeptidase</fullName>
    </alternativeName>
</protein>
<dbReference type="InterPro" id="IPR008283">
    <property type="entry name" value="Peptidase_M17_N"/>
</dbReference>
<keyword evidence="6 8" id="KW-0378">Hydrolase</keyword>
<evidence type="ECO:0000256" key="4">
    <source>
        <dbReference type="ARBA" id="ARBA00022438"/>
    </source>
</evidence>
<dbReference type="InterPro" id="IPR000819">
    <property type="entry name" value="Peptidase_M17_C"/>
</dbReference>
<evidence type="ECO:0000259" key="9">
    <source>
        <dbReference type="PROSITE" id="PS00631"/>
    </source>
</evidence>
<evidence type="ECO:0000256" key="7">
    <source>
        <dbReference type="ARBA" id="ARBA00023211"/>
    </source>
</evidence>
<dbReference type="InParanoid" id="A0A395JHT6"/>
<dbReference type="InterPro" id="IPR023042">
    <property type="entry name" value="Peptidase_M17_leu_NH2_pept"/>
</dbReference>
<feature type="binding site" evidence="8">
    <location>
        <position position="352"/>
    </location>
    <ligand>
        <name>Mn(2+)</name>
        <dbReference type="ChEBI" id="CHEBI:29035"/>
        <label>1</label>
    </ligand>
</feature>
<feature type="binding site" evidence="8">
    <location>
        <position position="273"/>
    </location>
    <ligand>
        <name>Mn(2+)</name>
        <dbReference type="ChEBI" id="CHEBI:29035"/>
        <label>1</label>
    </ligand>
</feature>
<dbReference type="InterPro" id="IPR011356">
    <property type="entry name" value="Leucine_aapep/pepB"/>
</dbReference>